<dbReference type="EMBL" id="JACFYJ010000006">
    <property type="protein sequence ID" value="MEI5996793.1"/>
    <property type="molecule type" value="Genomic_DNA"/>
</dbReference>
<dbReference type="Proteomes" id="UP001386437">
    <property type="component" value="Unassembled WGS sequence"/>
</dbReference>
<evidence type="ECO:0000256" key="1">
    <source>
        <dbReference type="SAM" id="MobiDB-lite"/>
    </source>
</evidence>
<gene>
    <name evidence="2" type="ORF">H3V53_06140</name>
</gene>
<name>A0ABU8IMH0_9BURK</name>
<keyword evidence="3" id="KW-1185">Reference proteome</keyword>
<feature type="compositionally biased region" description="Basic and acidic residues" evidence="1">
    <location>
        <begin position="221"/>
        <end position="231"/>
    </location>
</feature>
<reference evidence="2 3" key="1">
    <citation type="journal article" date="2022" name="Arch. Microbiol.">
        <title>Paraburkholderia bengalensis sp. nov. isolated from roots of Oryza sativa, IR64.</title>
        <authorList>
            <person name="Nag P."/>
            <person name="Mondal N."/>
            <person name="Sarkar J."/>
            <person name="Das S."/>
        </authorList>
    </citation>
    <scope>NUCLEOTIDE SEQUENCE [LARGE SCALE GENOMIC DNA]</scope>
    <source>
        <strain evidence="2 3">IR64_4_BI</strain>
    </source>
</reference>
<organism evidence="2 3">
    <name type="scientific">Paraburkholderia bengalensis</name>
    <dbReference type="NCBI Taxonomy" id="2747562"/>
    <lineage>
        <taxon>Bacteria</taxon>
        <taxon>Pseudomonadati</taxon>
        <taxon>Pseudomonadota</taxon>
        <taxon>Betaproteobacteria</taxon>
        <taxon>Burkholderiales</taxon>
        <taxon>Burkholderiaceae</taxon>
        <taxon>Paraburkholderia</taxon>
    </lineage>
</organism>
<sequence>MLSIERKLVKILKVTGVDEFKGDQYDHGCSVRIQFLDTNEILDELDTHVRRAFYEKDSGKPTVDAKGQTGMSLPRGDIELTKRRMLNVETPIRFKKEFVGYTIVFHRGATETSDIKLSEVNITNISADPQDDGMCLYEANAYMKPVAQVRGYIDHMSKSEIEITLTPPSSQQPDLVDQANKAKRDGKTADAGKSEDADKQKADAAAGDAPKEDPFAGTDLARGKVKTDAKVTTKGSRKGGPQPDGSWPFPSSPAGAH</sequence>
<comment type="caution">
    <text evidence="2">The sequence shown here is derived from an EMBL/GenBank/DDBJ whole genome shotgun (WGS) entry which is preliminary data.</text>
</comment>
<feature type="compositionally biased region" description="Basic and acidic residues" evidence="1">
    <location>
        <begin position="180"/>
        <end position="202"/>
    </location>
</feature>
<accession>A0ABU8IMH0</accession>
<evidence type="ECO:0000313" key="2">
    <source>
        <dbReference type="EMBL" id="MEI5996793.1"/>
    </source>
</evidence>
<dbReference type="RefSeq" id="WP_336597193.1">
    <property type="nucleotide sequence ID" value="NZ_JACFYJ010000006.1"/>
</dbReference>
<proteinExistence type="predicted"/>
<protein>
    <submittedName>
        <fullName evidence="2">Uncharacterized protein</fullName>
    </submittedName>
</protein>
<feature type="region of interest" description="Disordered" evidence="1">
    <location>
        <begin position="164"/>
        <end position="257"/>
    </location>
</feature>
<evidence type="ECO:0000313" key="3">
    <source>
        <dbReference type="Proteomes" id="UP001386437"/>
    </source>
</evidence>